<evidence type="ECO:0000313" key="2">
    <source>
        <dbReference type="EMBL" id="GBP66822.1"/>
    </source>
</evidence>
<keyword evidence="3" id="KW-1185">Reference proteome</keyword>
<dbReference type="Proteomes" id="UP000299102">
    <property type="component" value="Unassembled WGS sequence"/>
</dbReference>
<evidence type="ECO:0000313" key="3">
    <source>
        <dbReference type="Proteomes" id="UP000299102"/>
    </source>
</evidence>
<evidence type="ECO:0000256" key="1">
    <source>
        <dbReference type="SAM" id="MobiDB-lite"/>
    </source>
</evidence>
<organism evidence="2 3">
    <name type="scientific">Eumeta variegata</name>
    <name type="common">Bagworm moth</name>
    <name type="synonym">Eumeta japonica</name>
    <dbReference type="NCBI Taxonomy" id="151549"/>
    <lineage>
        <taxon>Eukaryota</taxon>
        <taxon>Metazoa</taxon>
        <taxon>Ecdysozoa</taxon>
        <taxon>Arthropoda</taxon>
        <taxon>Hexapoda</taxon>
        <taxon>Insecta</taxon>
        <taxon>Pterygota</taxon>
        <taxon>Neoptera</taxon>
        <taxon>Endopterygota</taxon>
        <taxon>Lepidoptera</taxon>
        <taxon>Glossata</taxon>
        <taxon>Ditrysia</taxon>
        <taxon>Tineoidea</taxon>
        <taxon>Psychidae</taxon>
        <taxon>Oiketicinae</taxon>
        <taxon>Eumeta</taxon>
    </lineage>
</organism>
<accession>A0A4C1XV21</accession>
<reference evidence="2 3" key="1">
    <citation type="journal article" date="2019" name="Commun. Biol.">
        <title>The bagworm genome reveals a unique fibroin gene that provides high tensile strength.</title>
        <authorList>
            <person name="Kono N."/>
            <person name="Nakamura H."/>
            <person name="Ohtoshi R."/>
            <person name="Tomita M."/>
            <person name="Numata K."/>
            <person name="Arakawa K."/>
        </authorList>
    </citation>
    <scope>NUCLEOTIDE SEQUENCE [LARGE SCALE GENOMIC DNA]</scope>
</reference>
<dbReference type="AlphaFoldDB" id="A0A4C1XV21"/>
<comment type="caution">
    <text evidence="2">The sequence shown here is derived from an EMBL/GenBank/DDBJ whole genome shotgun (WGS) entry which is preliminary data.</text>
</comment>
<feature type="compositionally biased region" description="Low complexity" evidence="1">
    <location>
        <begin position="82"/>
        <end position="98"/>
    </location>
</feature>
<protein>
    <submittedName>
        <fullName evidence="2">Uncharacterized protein</fullName>
    </submittedName>
</protein>
<proteinExistence type="predicted"/>
<name>A0A4C1XV21_EUMVA</name>
<feature type="region of interest" description="Disordered" evidence="1">
    <location>
        <begin position="63"/>
        <end position="133"/>
    </location>
</feature>
<sequence>MRLLGARAAGRGAAIVAGPPKRKEAALEHFSNMAACHTSREKQDITRWPPHLFREGVFRIETDLHSSRASPRKGSAWSAREAGSGAAANQRAAIQSSSRRARRTPEGRVSDVAKSPFAAPATPPLGAHRPAAF</sequence>
<dbReference type="EMBL" id="BGZK01000968">
    <property type="protein sequence ID" value="GBP66822.1"/>
    <property type="molecule type" value="Genomic_DNA"/>
</dbReference>
<gene>
    <name evidence="2" type="ORF">EVAR_59519_1</name>
</gene>